<dbReference type="Proteomes" id="UP001211065">
    <property type="component" value="Unassembled WGS sequence"/>
</dbReference>
<proteinExistence type="predicted"/>
<evidence type="ECO:0000313" key="2">
    <source>
        <dbReference type="Proteomes" id="UP001211065"/>
    </source>
</evidence>
<evidence type="ECO:0000313" key="1">
    <source>
        <dbReference type="EMBL" id="KAJ3221941.1"/>
    </source>
</evidence>
<gene>
    <name evidence="1" type="ORF">HK099_002945</name>
</gene>
<dbReference type="AlphaFoldDB" id="A0AAD5U6N5"/>
<accession>A0AAD5U6N5</accession>
<organism evidence="1 2">
    <name type="scientific">Clydaea vesicula</name>
    <dbReference type="NCBI Taxonomy" id="447962"/>
    <lineage>
        <taxon>Eukaryota</taxon>
        <taxon>Fungi</taxon>
        <taxon>Fungi incertae sedis</taxon>
        <taxon>Chytridiomycota</taxon>
        <taxon>Chytridiomycota incertae sedis</taxon>
        <taxon>Chytridiomycetes</taxon>
        <taxon>Lobulomycetales</taxon>
        <taxon>Lobulomycetaceae</taxon>
        <taxon>Clydaea</taxon>
    </lineage>
</organism>
<protein>
    <submittedName>
        <fullName evidence="1">Uncharacterized protein</fullName>
    </submittedName>
</protein>
<name>A0AAD5U6N5_9FUNG</name>
<reference evidence="1" key="1">
    <citation type="submission" date="2020-05" db="EMBL/GenBank/DDBJ databases">
        <title>Phylogenomic resolution of chytrid fungi.</title>
        <authorList>
            <person name="Stajich J.E."/>
            <person name="Amses K."/>
            <person name="Simmons R."/>
            <person name="Seto K."/>
            <person name="Myers J."/>
            <person name="Bonds A."/>
            <person name="Quandt C.A."/>
            <person name="Barry K."/>
            <person name="Liu P."/>
            <person name="Grigoriev I."/>
            <person name="Longcore J.E."/>
            <person name="James T.Y."/>
        </authorList>
    </citation>
    <scope>NUCLEOTIDE SEQUENCE</scope>
    <source>
        <strain evidence="1">JEL0476</strain>
    </source>
</reference>
<keyword evidence="2" id="KW-1185">Reference proteome</keyword>
<comment type="caution">
    <text evidence="1">The sequence shown here is derived from an EMBL/GenBank/DDBJ whole genome shotgun (WGS) entry which is preliminary data.</text>
</comment>
<sequence length="67" mass="7636">MCSVFYTIVLKVPAIKFKDSVHITKDPNALSPYSMNSLLNDQLLSILPITELKIPKGKYKNRSRKID</sequence>
<dbReference type="EMBL" id="JADGJW010000200">
    <property type="protein sequence ID" value="KAJ3221941.1"/>
    <property type="molecule type" value="Genomic_DNA"/>
</dbReference>